<dbReference type="Pfam" id="PF00158">
    <property type="entry name" value="Sigma54_activat"/>
    <property type="match status" value="1"/>
</dbReference>
<dbReference type="PANTHER" id="PTHR32071:SF57">
    <property type="entry name" value="C4-DICARBOXYLATE TRANSPORT TRANSCRIPTIONAL REGULATORY PROTEIN DCTD"/>
    <property type="match status" value="1"/>
</dbReference>
<feature type="domain" description="Sigma-54 factor interaction" evidence="6">
    <location>
        <begin position="338"/>
        <end position="568"/>
    </location>
</feature>
<keyword evidence="3" id="KW-0805">Transcription regulation</keyword>
<evidence type="ECO:0000256" key="4">
    <source>
        <dbReference type="ARBA" id="ARBA00023125"/>
    </source>
</evidence>
<evidence type="ECO:0000259" key="7">
    <source>
        <dbReference type="PROSITE" id="PS50112"/>
    </source>
</evidence>
<dbReference type="InterPro" id="IPR002197">
    <property type="entry name" value="HTH_Fis"/>
</dbReference>
<dbReference type="Gene3D" id="3.30.450.40">
    <property type="match status" value="1"/>
</dbReference>
<dbReference type="PROSITE" id="PS50112">
    <property type="entry name" value="PAS"/>
    <property type="match status" value="1"/>
</dbReference>
<dbReference type="Gene3D" id="1.10.8.60">
    <property type="match status" value="1"/>
</dbReference>
<keyword evidence="4" id="KW-0238">DNA-binding</keyword>
<keyword evidence="5" id="KW-0804">Transcription</keyword>
<dbReference type="FunFam" id="3.40.50.300:FF:000006">
    <property type="entry name" value="DNA-binding transcriptional regulator NtrC"/>
    <property type="match status" value="1"/>
</dbReference>
<dbReference type="SMART" id="SM00382">
    <property type="entry name" value="AAA"/>
    <property type="match status" value="1"/>
</dbReference>
<dbReference type="Gene3D" id="3.40.50.300">
    <property type="entry name" value="P-loop containing nucleotide triphosphate hydrolases"/>
    <property type="match status" value="1"/>
</dbReference>
<dbReference type="InterPro" id="IPR025943">
    <property type="entry name" value="Sigma_54_int_dom_ATP-bd_2"/>
</dbReference>
<dbReference type="GO" id="GO:0043565">
    <property type="term" value="F:sequence-specific DNA binding"/>
    <property type="evidence" value="ECO:0007669"/>
    <property type="project" value="InterPro"/>
</dbReference>
<dbReference type="Gene3D" id="3.30.450.20">
    <property type="entry name" value="PAS domain"/>
    <property type="match status" value="1"/>
</dbReference>
<dbReference type="PROSITE" id="PS00675">
    <property type="entry name" value="SIGMA54_INTERACT_1"/>
    <property type="match status" value="1"/>
</dbReference>
<dbReference type="Proteomes" id="UP000199230">
    <property type="component" value="Unassembled WGS sequence"/>
</dbReference>
<evidence type="ECO:0000256" key="2">
    <source>
        <dbReference type="ARBA" id="ARBA00022840"/>
    </source>
</evidence>
<dbReference type="InterPro" id="IPR025662">
    <property type="entry name" value="Sigma_54_int_dom_ATP-bd_1"/>
</dbReference>
<keyword evidence="1" id="KW-0547">Nucleotide-binding</keyword>
<sequence>MKNVEEIYRLSEKKDQNKMKEYIKRSHARSFRYGVEMGRIFSSKILRGEELHDKLQENHELIQTTRPFIEQLCDFVKGSGFFAILTDWEGCILDIRGDEKVLKEAERLQMICGAYMHEKHIGTNAMGTALVEESPVQVDGDEHYVTAYHRWTCSAAPIRNPKGKIIGTLDLTGCSHLVNSHTLGMVVAAVNAIEHMLNIRESNQKLELAKKAISTIIDSITFGIFTVGPKGYIKTLNTAAIQMLGYDTDETRGMHISQLVENWDIIQQNLDRGVEYVEDELNIFGKTKRIHCSFTTYPISSKEKSFRGVVCLIREVKKARKIAHKIMGNRAVYTFDKIIGRNKKFLDIIDYARKAADSTSTVMITGESGVGKEVFAQAIHNAGKRRDEAFVAINCGALPRTLIESELFGYEEGAFTGAKRGGQPGKFEWADGGTLFLDEIGEMPYDMQTNLLRVLETGKLFRVGGNKELDVDVRIIAATNKNLKQEVEKGNFRRDLYYRLNVVPLDIIPLRERKDDISLLVDYFIAVKSTKLGKTPVFLTWDQLDRLMNYSWPGNIRELENAVEQIINLNTCHLWETEKTTGIMAEDDLQSDIQENVSQIASLEEMEKQHIEKAYHFFNGNVSLTSQALGIGRNTFYRKVKKYAIDCSKKEQ</sequence>
<evidence type="ECO:0000259" key="6">
    <source>
        <dbReference type="PROSITE" id="PS50045"/>
    </source>
</evidence>
<dbReference type="EMBL" id="FNPV01000004">
    <property type="protein sequence ID" value="SDY79550.1"/>
    <property type="molecule type" value="Genomic_DNA"/>
</dbReference>
<dbReference type="InterPro" id="IPR003593">
    <property type="entry name" value="AAA+_ATPase"/>
</dbReference>
<dbReference type="Pfam" id="PF02954">
    <property type="entry name" value="HTH_8"/>
    <property type="match status" value="1"/>
</dbReference>
<dbReference type="InterPro" id="IPR000014">
    <property type="entry name" value="PAS"/>
</dbReference>
<evidence type="ECO:0000256" key="1">
    <source>
        <dbReference type="ARBA" id="ARBA00022741"/>
    </source>
</evidence>
<evidence type="ECO:0000256" key="3">
    <source>
        <dbReference type="ARBA" id="ARBA00023015"/>
    </source>
</evidence>
<dbReference type="GO" id="GO:0006355">
    <property type="term" value="P:regulation of DNA-templated transcription"/>
    <property type="evidence" value="ECO:0007669"/>
    <property type="project" value="InterPro"/>
</dbReference>
<dbReference type="InterPro" id="IPR025944">
    <property type="entry name" value="Sigma_54_int_dom_CS"/>
</dbReference>
<dbReference type="CDD" id="cd00130">
    <property type="entry name" value="PAS"/>
    <property type="match status" value="1"/>
</dbReference>
<accession>A0A1H3MSX8</accession>
<dbReference type="RefSeq" id="WP_242870065.1">
    <property type="nucleotide sequence ID" value="NZ_FNPV01000004.1"/>
</dbReference>
<organism evidence="8 9">
    <name type="scientific">Tindallia californiensis</name>
    <dbReference type="NCBI Taxonomy" id="159292"/>
    <lineage>
        <taxon>Bacteria</taxon>
        <taxon>Bacillati</taxon>
        <taxon>Bacillota</taxon>
        <taxon>Clostridia</taxon>
        <taxon>Peptostreptococcales</taxon>
        <taxon>Tindalliaceae</taxon>
        <taxon>Tindallia</taxon>
    </lineage>
</organism>
<dbReference type="Pfam" id="PF01590">
    <property type="entry name" value="GAF"/>
    <property type="match status" value="1"/>
</dbReference>
<evidence type="ECO:0000256" key="5">
    <source>
        <dbReference type="ARBA" id="ARBA00023163"/>
    </source>
</evidence>
<keyword evidence="9" id="KW-1185">Reference proteome</keyword>
<dbReference type="SUPFAM" id="SSF55785">
    <property type="entry name" value="PYP-like sensor domain (PAS domain)"/>
    <property type="match status" value="1"/>
</dbReference>
<dbReference type="SUPFAM" id="SSF46689">
    <property type="entry name" value="Homeodomain-like"/>
    <property type="match status" value="1"/>
</dbReference>
<dbReference type="Pfam" id="PF25601">
    <property type="entry name" value="AAA_lid_14"/>
    <property type="match status" value="1"/>
</dbReference>
<dbReference type="AlphaFoldDB" id="A0A1H3MSX8"/>
<feature type="domain" description="PAS" evidence="7">
    <location>
        <begin position="209"/>
        <end position="253"/>
    </location>
</feature>
<dbReference type="SMART" id="SM00091">
    <property type="entry name" value="PAS"/>
    <property type="match status" value="1"/>
</dbReference>
<dbReference type="InterPro" id="IPR002078">
    <property type="entry name" value="Sigma_54_int"/>
</dbReference>
<evidence type="ECO:0000313" key="8">
    <source>
        <dbReference type="EMBL" id="SDY79550.1"/>
    </source>
</evidence>
<protein>
    <submittedName>
        <fullName evidence="8">PAS domain S-box-containing protein</fullName>
    </submittedName>
</protein>
<dbReference type="PANTHER" id="PTHR32071">
    <property type="entry name" value="TRANSCRIPTIONAL REGULATORY PROTEIN"/>
    <property type="match status" value="1"/>
</dbReference>
<proteinExistence type="predicted"/>
<dbReference type="InterPro" id="IPR009057">
    <property type="entry name" value="Homeodomain-like_sf"/>
</dbReference>
<dbReference type="NCBIfam" id="TIGR00229">
    <property type="entry name" value="sensory_box"/>
    <property type="match status" value="1"/>
</dbReference>
<dbReference type="InterPro" id="IPR013767">
    <property type="entry name" value="PAS_fold"/>
</dbReference>
<evidence type="ECO:0000313" key="9">
    <source>
        <dbReference type="Proteomes" id="UP000199230"/>
    </source>
</evidence>
<dbReference type="InterPro" id="IPR029016">
    <property type="entry name" value="GAF-like_dom_sf"/>
</dbReference>
<dbReference type="SUPFAM" id="SSF52540">
    <property type="entry name" value="P-loop containing nucleoside triphosphate hydrolases"/>
    <property type="match status" value="1"/>
</dbReference>
<dbReference type="PROSITE" id="PS50045">
    <property type="entry name" value="SIGMA54_INTERACT_4"/>
    <property type="match status" value="1"/>
</dbReference>
<dbReference type="CDD" id="cd00009">
    <property type="entry name" value="AAA"/>
    <property type="match status" value="1"/>
</dbReference>
<gene>
    <name evidence="8" type="ORF">SAMN05192546_104259</name>
</gene>
<name>A0A1H3MSX8_9FIRM</name>
<dbReference type="PROSITE" id="PS00688">
    <property type="entry name" value="SIGMA54_INTERACT_3"/>
    <property type="match status" value="1"/>
</dbReference>
<dbReference type="InterPro" id="IPR058031">
    <property type="entry name" value="AAA_lid_NorR"/>
</dbReference>
<dbReference type="Gene3D" id="1.10.10.60">
    <property type="entry name" value="Homeodomain-like"/>
    <property type="match status" value="1"/>
</dbReference>
<reference evidence="8 9" key="1">
    <citation type="submission" date="2016-10" db="EMBL/GenBank/DDBJ databases">
        <authorList>
            <person name="de Groot N.N."/>
        </authorList>
    </citation>
    <scope>NUCLEOTIDE SEQUENCE [LARGE SCALE GENOMIC DNA]</scope>
    <source>
        <strain evidence="8 9">APO</strain>
    </source>
</reference>
<dbReference type="InterPro" id="IPR003018">
    <property type="entry name" value="GAF"/>
</dbReference>
<keyword evidence="2" id="KW-0067">ATP-binding</keyword>
<dbReference type="InterPro" id="IPR027417">
    <property type="entry name" value="P-loop_NTPase"/>
</dbReference>
<dbReference type="STRING" id="159292.SAMN05192546_104259"/>
<dbReference type="GO" id="GO:0005524">
    <property type="term" value="F:ATP binding"/>
    <property type="evidence" value="ECO:0007669"/>
    <property type="project" value="UniProtKB-KW"/>
</dbReference>
<dbReference type="SUPFAM" id="SSF55781">
    <property type="entry name" value="GAF domain-like"/>
    <property type="match status" value="1"/>
</dbReference>
<dbReference type="InterPro" id="IPR035965">
    <property type="entry name" value="PAS-like_dom_sf"/>
</dbReference>
<dbReference type="PROSITE" id="PS00676">
    <property type="entry name" value="SIGMA54_INTERACT_2"/>
    <property type="match status" value="1"/>
</dbReference>
<dbReference type="Pfam" id="PF00989">
    <property type="entry name" value="PAS"/>
    <property type="match status" value="1"/>
</dbReference>